<sequence length="72" mass="8118">MLAPALNPEQRDMPMHDLHLLFITRIVHNLCKGILSPEEAEREAKGICALGSIRLAAKALDNLETRLRRLCE</sequence>
<evidence type="ECO:0000313" key="2">
    <source>
        <dbReference type="Proteomes" id="UP000019202"/>
    </source>
</evidence>
<dbReference type="AlphaFoldDB" id="W1IU27"/>
<protein>
    <submittedName>
        <fullName evidence="1">Uncharacterized protein</fullName>
    </submittedName>
</protein>
<name>W1IU27_9GAMM</name>
<gene>
    <name evidence="1" type="ORF">XSR1_120066</name>
</gene>
<comment type="caution">
    <text evidence="1">The sequence shown here is derived from an EMBL/GenBank/DDBJ whole genome shotgun (WGS) entry which is preliminary data.</text>
</comment>
<organism evidence="1 2">
    <name type="scientific">Xenorhabdus szentirmaii DSM 16338</name>
    <dbReference type="NCBI Taxonomy" id="1427518"/>
    <lineage>
        <taxon>Bacteria</taxon>
        <taxon>Pseudomonadati</taxon>
        <taxon>Pseudomonadota</taxon>
        <taxon>Gammaproteobacteria</taxon>
        <taxon>Enterobacterales</taxon>
        <taxon>Morganellaceae</taxon>
        <taxon>Xenorhabdus</taxon>
    </lineage>
</organism>
<proteinExistence type="predicted"/>
<dbReference type="STRING" id="1427518.XSR1_120066"/>
<dbReference type="Proteomes" id="UP000019202">
    <property type="component" value="Unassembled WGS sequence"/>
</dbReference>
<reference evidence="1" key="1">
    <citation type="submission" date="2013-11" db="EMBL/GenBank/DDBJ databases">
        <title>Draft genome sequence and annotation of the entomopathogenic bacteria, Xenorhabdus cabanillasi strain JM26 and Xenorhabdus szentirmai strain DSM 16338.</title>
        <authorList>
            <person name="Gualtieri M."/>
            <person name="Ogier J.C."/>
            <person name="Pages S."/>
            <person name="Givaudan A."/>
            <person name="Gaudriault S."/>
        </authorList>
    </citation>
    <scope>NUCLEOTIDE SEQUENCE [LARGE SCALE GENOMIC DNA]</scope>
    <source>
        <strain evidence="1">DSM 16338</strain>
    </source>
</reference>
<keyword evidence="2" id="KW-1185">Reference proteome</keyword>
<evidence type="ECO:0000313" key="1">
    <source>
        <dbReference type="EMBL" id="CDL81343.1"/>
    </source>
</evidence>
<accession>W1IU27</accession>
<dbReference type="EMBL" id="CBXF010000024">
    <property type="protein sequence ID" value="CDL81343.1"/>
    <property type="molecule type" value="Genomic_DNA"/>
</dbReference>